<reference evidence="2 3" key="1">
    <citation type="submission" date="2019-03" db="EMBL/GenBank/DDBJ databases">
        <title>Genomic Encyclopedia of Type Strains, Phase IV (KMG-IV): sequencing the most valuable type-strain genomes for metagenomic binning, comparative biology and taxonomic classification.</title>
        <authorList>
            <person name="Goeker M."/>
        </authorList>
    </citation>
    <scope>NUCLEOTIDE SEQUENCE [LARGE SCALE GENOMIC DNA]</scope>
    <source>
        <strain evidence="2 3">DSM 9035</strain>
    </source>
</reference>
<name>A0A4R3LWE1_9HYPH</name>
<dbReference type="Pfam" id="PF20057">
    <property type="entry name" value="DUF6456"/>
    <property type="match status" value="1"/>
</dbReference>
<evidence type="ECO:0000259" key="1">
    <source>
        <dbReference type="Pfam" id="PF20057"/>
    </source>
</evidence>
<dbReference type="Proteomes" id="UP000294664">
    <property type="component" value="Unassembled WGS sequence"/>
</dbReference>
<keyword evidence="3" id="KW-1185">Reference proteome</keyword>
<evidence type="ECO:0000313" key="2">
    <source>
        <dbReference type="EMBL" id="TCT02975.1"/>
    </source>
</evidence>
<protein>
    <recommendedName>
        <fullName evidence="1">DUF6456 domain-containing protein</fullName>
    </recommendedName>
</protein>
<organism evidence="2 3">
    <name type="scientific">Aquabacter spiritensis</name>
    <dbReference type="NCBI Taxonomy" id="933073"/>
    <lineage>
        <taxon>Bacteria</taxon>
        <taxon>Pseudomonadati</taxon>
        <taxon>Pseudomonadota</taxon>
        <taxon>Alphaproteobacteria</taxon>
        <taxon>Hyphomicrobiales</taxon>
        <taxon>Xanthobacteraceae</taxon>
        <taxon>Aquabacter</taxon>
    </lineage>
</organism>
<dbReference type="EMBL" id="SMAI01000011">
    <property type="protein sequence ID" value="TCT02975.1"/>
    <property type="molecule type" value="Genomic_DNA"/>
</dbReference>
<dbReference type="AlphaFoldDB" id="A0A4R3LWE1"/>
<proteinExistence type="predicted"/>
<dbReference type="InterPro" id="IPR045599">
    <property type="entry name" value="DUF6456"/>
</dbReference>
<feature type="domain" description="DUF6456" evidence="1">
    <location>
        <begin position="38"/>
        <end position="167"/>
    </location>
</feature>
<evidence type="ECO:0000313" key="3">
    <source>
        <dbReference type="Proteomes" id="UP000294664"/>
    </source>
</evidence>
<accession>A0A4R3LWE1</accession>
<gene>
    <name evidence="2" type="ORF">EDC64_111147</name>
</gene>
<comment type="caution">
    <text evidence="2">The sequence shown here is derived from an EMBL/GenBank/DDBJ whole genome shotgun (WGS) entry which is preliminary data.</text>
</comment>
<sequence>MRRTPRAGHGRVKPAGEAVRRPVHSCRVLVDGTERALEMNLAESPLAWLALRKGRDGAPLIAPAQLAAGERLRCDFTRAGLTPRVTTNWSAAGRGGGIEAFSDVVLAAKARVNAALAAVGPELSGVLLDVCCFLKGLEAVEQERGWPARTGKVVLGLGLDRLAAHYGLASVATGRRAVAPRAWRAEAGGDG</sequence>
<dbReference type="RefSeq" id="WP_245504753.1">
    <property type="nucleotide sequence ID" value="NZ_SMAI01000011.1"/>
</dbReference>